<comment type="caution">
    <text evidence="6">The sequence shown here is derived from an EMBL/GenBank/DDBJ whole genome shotgun (WGS) entry which is preliminary data.</text>
</comment>
<dbReference type="EMBL" id="JPSP01000001">
    <property type="protein sequence ID" value="KFF42081.1"/>
    <property type="molecule type" value="Genomic_DNA"/>
</dbReference>
<dbReference type="Gene3D" id="2.40.50.100">
    <property type="match status" value="1"/>
</dbReference>
<dbReference type="eggNOG" id="COG3608">
    <property type="taxonomic scope" value="Bacteria"/>
</dbReference>
<dbReference type="PANTHER" id="PTHR37326">
    <property type="entry name" value="BLL3975 PROTEIN"/>
    <property type="match status" value="1"/>
</dbReference>
<dbReference type="InterPro" id="IPR053138">
    <property type="entry name" value="N-alpha-Ac-DABA_deacetylase"/>
</dbReference>
<dbReference type="Pfam" id="PF24827">
    <property type="entry name" value="AstE_AspA_cat"/>
    <property type="match status" value="1"/>
</dbReference>
<name>A0A086CIR7_9CHRO</name>
<dbReference type="GO" id="GO:0046872">
    <property type="term" value="F:metal ion binding"/>
    <property type="evidence" value="ECO:0007669"/>
    <property type="project" value="UniProtKB-KW"/>
</dbReference>
<evidence type="ECO:0000313" key="7">
    <source>
        <dbReference type="Proteomes" id="UP000028922"/>
    </source>
</evidence>
<dbReference type="PANTHER" id="PTHR37326:SF1">
    <property type="entry name" value="BLL3975 PROTEIN"/>
    <property type="match status" value="1"/>
</dbReference>
<dbReference type="Proteomes" id="UP000028922">
    <property type="component" value="Unassembled WGS sequence"/>
</dbReference>
<keyword evidence="2" id="KW-0479">Metal-binding</keyword>
<accession>A0A086CIR7</accession>
<comment type="cofactor">
    <cofactor evidence="1">
        <name>Zn(2+)</name>
        <dbReference type="ChEBI" id="CHEBI:29105"/>
    </cofactor>
</comment>
<evidence type="ECO:0000256" key="4">
    <source>
        <dbReference type="ARBA" id="ARBA00022833"/>
    </source>
</evidence>
<protein>
    <submittedName>
        <fullName evidence="6">Putative deacylase</fullName>
    </submittedName>
</protein>
<evidence type="ECO:0000256" key="2">
    <source>
        <dbReference type="ARBA" id="ARBA00022723"/>
    </source>
</evidence>
<proteinExistence type="predicted"/>
<feature type="domain" description="Succinylglutamate desuccinylase/Aspartoacylase catalytic" evidence="5">
    <location>
        <begin position="33"/>
        <end position="106"/>
    </location>
</feature>
<sequence length="376" mass="43322">MKPNIEILNLFKLASGDEISIQIYKFIGKQSDKKIYIQSNLHGSEIVGNSVIHQLVDFLSTLDKNQIDGEIWLVPVCNPLGTNQRNHFFSSGRFNSYDGKDWNRIFWDYEKVFLGLKDFVKNNFNFDCLTIRENFLKQQKAAFSQHAEKIQSPSSAPLFEQYRYKLQSLAMDANYLIDIHSSSNKCIDYLFCFPGEQEENAIYFKLDYGILMNTFDGDSFDEAFLKPWLALQKEFRKLGREIVIDRESWTLELGSGMEMQPKSVIAGVSGIKNYLVKKNILKLHNYSLGKTKIHLVSREKIKNYYAPTGGMIQSRLILKTQVKTGDRLYQIISFNKQGKLPEVIDIYAEKAGFVFDLSTNFSVNQGEYVLSIFSLN</sequence>
<reference evidence="6 7" key="1">
    <citation type="submission" date="2014-08" db="EMBL/GenBank/DDBJ databases">
        <title>Comparative genomics reveals surprising divergence of two closely related strains of uncultivated UCYN-A cyanobacteria.</title>
        <authorList>
            <person name="Bombar D."/>
            <person name="Heller P."/>
            <person name="Sanchez-Baracaldo P."/>
            <person name="Carter B.J."/>
            <person name="Zert J.P."/>
        </authorList>
    </citation>
    <scope>NUCLEOTIDE SEQUENCE [LARGE SCALE GENOMIC DNA]</scope>
</reference>
<evidence type="ECO:0000256" key="1">
    <source>
        <dbReference type="ARBA" id="ARBA00001947"/>
    </source>
</evidence>
<dbReference type="GO" id="GO:0016788">
    <property type="term" value="F:hydrolase activity, acting on ester bonds"/>
    <property type="evidence" value="ECO:0007669"/>
    <property type="project" value="InterPro"/>
</dbReference>
<evidence type="ECO:0000259" key="5">
    <source>
        <dbReference type="Pfam" id="PF24827"/>
    </source>
</evidence>
<dbReference type="SUPFAM" id="SSF53187">
    <property type="entry name" value="Zn-dependent exopeptidases"/>
    <property type="match status" value="1"/>
</dbReference>
<gene>
    <name evidence="6" type="ORF">ucyna2_00144</name>
</gene>
<organism evidence="6 7">
    <name type="scientific">Candidatus Atelocyanobacterium thalassa isolate SIO64986</name>
    <dbReference type="NCBI Taxonomy" id="1527444"/>
    <lineage>
        <taxon>Bacteria</taxon>
        <taxon>Bacillati</taxon>
        <taxon>Cyanobacteriota</taxon>
        <taxon>Cyanophyceae</taxon>
        <taxon>Oscillatoriophycideae</taxon>
        <taxon>Chroococcales</taxon>
        <taxon>Aphanothecaceae</taxon>
        <taxon>Candidatus Atelocyanobacterium</taxon>
        <taxon>Candidatus Atelocyanobacterium thalassae</taxon>
    </lineage>
</organism>
<dbReference type="PATRIC" id="fig|1527444.3.peg.141"/>
<keyword evidence="4" id="KW-0862">Zinc</keyword>
<evidence type="ECO:0000256" key="3">
    <source>
        <dbReference type="ARBA" id="ARBA00022801"/>
    </source>
</evidence>
<dbReference type="STRING" id="1527444.ucyna2_00144"/>
<evidence type="ECO:0000313" key="6">
    <source>
        <dbReference type="EMBL" id="KFF42081.1"/>
    </source>
</evidence>
<dbReference type="Gene3D" id="3.40.630.10">
    <property type="entry name" value="Zn peptidases"/>
    <property type="match status" value="1"/>
</dbReference>
<dbReference type="InterPro" id="IPR055438">
    <property type="entry name" value="AstE_AspA_cat"/>
</dbReference>
<dbReference type="AlphaFoldDB" id="A0A086CIR7"/>
<keyword evidence="3" id="KW-0378">Hydrolase</keyword>